<dbReference type="EMBL" id="NHZQ01000447">
    <property type="protein sequence ID" value="PSK34329.1"/>
    <property type="molecule type" value="Genomic_DNA"/>
</dbReference>
<dbReference type="Proteomes" id="UP000243723">
    <property type="component" value="Unassembled WGS sequence"/>
</dbReference>
<keyword evidence="2" id="KW-0812">Transmembrane</keyword>
<sequence length="323" mass="35185">MALSSESLAGPGYIILNGIRVLNIIGLLAVIAASVVMLIKTTTDSAYFFFDACTDVVVAFSSTFLLLSELNLFKNYFARNMPLLSPSHGFVTLSLAMLILGTGLLGKLNHDSNSPQHLGLAFWRIVISAGILIFILGFINLVASFLFRDRKSGITARQVRAHGAVASHMTPPLSAKASFTSPKSELRTPATPDRASPTVNRNNPLRLITSPLQVIHDRLDGGNRVQPDPVLPSYHASMLSPPSTRQNHHDEAPSPTSRYSRATLCFKKGGFHPFGKKRESSLAPPLPISISAPLNQNPQFAHLARPDSALHPARGNEREVRRW</sequence>
<keyword evidence="5" id="KW-1185">Reference proteome</keyword>
<organism evidence="4 5">
    <name type="scientific">Elsinoe australis</name>
    <dbReference type="NCBI Taxonomy" id="40998"/>
    <lineage>
        <taxon>Eukaryota</taxon>
        <taxon>Fungi</taxon>
        <taxon>Dikarya</taxon>
        <taxon>Ascomycota</taxon>
        <taxon>Pezizomycotina</taxon>
        <taxon>Dothideomycetes</taxon>
        <taxon>Dothideomycetidae</taxon>
        <taxon>Myriangiales</taxon>
        <taxon>Elsinoaceae</taxon>
        <taxon>Elsinoe</taxon>
    </lineage>
</organism>
<feature type="transmembrane region" description="Helical" evidence="2">
    <location>
        <begin position="45"/>
        <end position="67"/>
    </location>
</feature>
<accession>A0A2P7YEE1</accession>
<feature type="domain" description="DUF7598" evidence="3">
    <location>
        <begin position="12"/>
        <end position="145"/>
    </location>
</feature>
<evidence type="ECO:0000256" key="2">
    <source>
        <dbReference type="SAM" id="Phobius"/>
    </source>
</evidence>
<dbReference type="STRING" id="40998.A0A2P7YEE1"/>
<name>A0A2P7YEE1_9PEZI</name>
<gene>
    <name evidence="4" type="ORF">B9Z65_8655</name>
</gene>
<feature type="region of interest" description="Disordered" evidence="1">
    <location>
        <begin position="232"/>
        <end position="260"/>
    </location>
</feature>
<keyword evidence="2" id="KW-0472">Membrane</keyword>
<dbReference type="AlphaFoldDB" id="A0A2P7YEE1"/>
<evidence type="ECO:0000259" key="3">
    <source>
        <dbReference type="Pfam" id="PF24535"/>
    </source>
</evidence>
<evidence type="ECO:0000313" key="5">
    <source>
        <dbReference type="Proteomes" id="UP000243723"/>
    </source>
</evidence>
<feature type="region of interest" description="Disordered" evidence="1">
    <location>
        <begin position="172"/>
        <end position="203"/>
    </location>
</feature>
<dbReference type="Pfam" id="PF24535">
    <property type="entry name" value="DUF7598"/>
    <property type="match status" value="1"/>
</dbReference>
<protein>
    <submittedName>
        <fullName evidence="4">WHI2-like protein</fullName>
    </submittedName>
</protein>
<reference evidence="4 5" key="1">
    <citation type="submission" date="2017-05" db="EMBL/GenBank/DDBJ databases">
        <title>Draft genome sequence of Elsinoe australis.</title>
        <authorList>
            <person name="Cheng Q."/>
        </authorList>
    </citation>
    <scope>NUCLEOTIDE SEQUENCE [LARGE SCALE GENOMIC DNA]</scope>
    <source>
        <strain evidence="4 5">NL1</strain>
    </source>
</reference>
<evidence type="ECO:0000313" key="4">
    <source>
        <dbReference type="EMBL" id="PSK34329.1"/>
    </source>
</evidence>
<keyword evidence="2" id="KW-1133">Transmembrane helix</keyword>
<evidence type="ECO:0000256" key="1">
    <source>
        <dbReference type="SAM" id="MobiDB-lite"/>
    </source>
</evidence>
<proteinExistence type="predicted"/>
<feature type="transmembrane region" description="Helical" evidence="2">
    <location>
        <begin position="88"/>
        <end position="105"/>
    </location>
</feature>
<feature type="transmembrane region" description="Helical" evidence="2">
    <location>
        <begin position="21"/>
        <end position="39"/>
    </location>
</feature>
<dbReference type="InterPro" id="IPR056019">
    <property type="entry name" value="DUF7598"/>
</dbReference>
<comment type="caution">
    <text evidence="4">The sequence shown here is derived from an EMBL/GenBank/DDBJ whole genome shotgun (WGS) entry which is preliminary data.</text>
</comment>
<feature type="compositionally biased region" description="Basic and acidic residues" evidence="1">
    <location>
        <begin position="314"/>
        <end position="323"/>
    </location>
</feature>
<feature type="region of interest" description="Disordered" evidence="1">
    <location>
        <begin position="304"/>
        <end position="323"/>
    </location>
</feature>
<feature type="transmembrane region" description="Helical" evidence="2">
    <location>
        <begin position="125"/>
        <end position="147"/>
    </location>
</feature>
<dbReference type="OrthoDB" id="5327148at2759"/>